<feature type="region of interest" description="Disordered" evidence="1">
    <location>
        <begin position="244"/>
        <end position="276"/>
    </location>
</feature>
<dbReference type="Gene3D" id="3.10.310.50">
    <property type="match status" value="1"/>
</dbReference>
<dbReference type="Proteomes" id="UP000724149">
    <property type="component" value="Unassembled WGS sequence"/>
</dbReference>
<keyword evidence="2" id="KW-0472">Membrane</keyword>
<evidence type="ECO:0000256" key="1">
    <source>
        <dbReference type="SAM" id="MobiDB-lite"/>
    </source>
</evidence>
<evidence type="ECO:0000313" key="6">
    <source>
        <dbReference type="Proteomes" id="UP000724149"/>
    </source>
</evidence>
<organism evidence="5 6">
    <name type="scientific">Hydrogenoanaerobacterium saccharovorans</name>
    <dbReference type="NCBI Taxonomy" id="474960"/>
    <lineage>
        <taxon>Bacteria</taxon>
        <taxon>Bacillati</taxon>
        <taxon>Bacillota</taxon>
        <taxon>Clostridia</taxon>
        <taxon>Eubacteriales</taxon>
        <taxon>Oscillospiraceae</taxon>
        <taxon>Hydrogenoanaerobacterium</taxon>
    </lineage>
</organism>
<protein>
    <submittedName>
        <fullName evidence="5">TPM domain-containing protein</fullName>
    </submittedName>
</protein>
<accession>A0ABS2GLK2</accession>
<dbReference type="EMBL" id="JACSNR010000004">
    <property type="protein sequence ID" value="MBM6922986.1"/>
    <property type="molecule type" value="Genomic_DNA"/>
</dbReference>
<dbReference type="InterPro" id="IPR007621">
    <property type="entry name" value="TPM_dom"/>
</dbReference>
<comment type="caution">
    <text evidence="5">The sequence shown here is derived from an EMBL/GenBank/DDBJ whole genome shotgun (WGS) entry which is preliminary data.</text>
</comment>
<feature type="transmembrane region" description="Helical" evidence="2">
    <location>
        <begin position="185"/>
        <end position="206"/>
    </location>
</feature>
<dbReference type="Pfam" id="PF04536">
    <property type="entry name" value="TPM_phosphatase"/>
    <property type="match status" value="1"/>
</dbReference>
<keyword evidence="6" id="KW-1185">Reference proteome</keyword>
<evidence type="ECO:0000256" key="2">
    <source>
        <dbReference type="SAM" id="Phobius"/>
    </source>
</evidence>
<gene>
    <name evidence="5" type="ORF">H9X81_04680</name>
</gene>
<feature type="signal peptide" evidence="3">
    <location>
        <begin position="1"/>
        <end position="23"/>
    </location>
</feature>
<feature type="domain" description="TPM" evidence="4">
    <location>
        <begin position="30"/>
        <end position="148"/>
    </location>
</feature>
<evidence type="ECO:0000259" key="4">
    <source>
        <dbReference type="Pfam" id="PF04536"/>
    </source>
</evidence>
<evidence type="ECO:0000313" key="5">
    <source>
        <dbReference type="EMBL" id="MBM6922986.1"/>
    </source>
</evidence>
<feature type="chain" id="PRO_5046699092" evidence="3">
    <location>
        <begin position="24"/>
        <end position="276"/>
    </location>
</feature>
<keyword evidence="2" id="KW-0812">Transmembrane</keyword>
<keyword evidence="2" id="KW-1133">Transmembrane helix</keyword>
<feature type="compositionally biased region" description="Low complexity" evidence="1">
    <location>
        <begin position="252"/>
        <end position="276"/>
    </location>
</feature>
<reference evidence="5 6" key="1">
    <citation type="journal article" date="2021" name="Sci. Rep.">
        <title>The distribution of antibiotic resistance genes in chicken gut microbiota commensals.</title>
        <authorList>
            <person name="Juricova H."/>
            <person name="Matiasovicova J."/>
            <person name="Kubasova T."/>
            <person name="Cejkova D."/>
            <person name="Rychlik I."/>
        </authorList>
    </citation>
    <scope>NUCLEOTIDE SEQUENCE [LARGE SCALE GENOMIC DNA]</scope>
    <source>
        <strain evidence="5 6">An564</strain>
    </source>
</reference>
<name>A0ABS2GLK2_9FIRM</name>
<proteinExistence type="predicted"/>
<keyword evidence="3" id="KW-0732">Signal</keyword>
<evidence type="ECO:0000256" key="3">
    <source>
        <dbReference type="SAM" id="SignalP"/>
    </source>
</evidence>
<dbReference type="RefSeq" id="WP_204720230.1">
    <property type="nucleotide sequence ID" value="NZ_JACSNR010000004.1"/>
</dbReference>
<sequence length="276" mass="30060">MKRLISAFAAVFVMTLCLTPAWGAEPEQHVFDNADIFTDAEEAELEKRIEQFQADVQADAVILTEQDGSVNDPELRAQDFYDANGFGLGSNRSGVILYINMETRDVVACASGETKYVLLNTDLDTVIDAGYDELADGEYADSMHAMLGKATSVIKRHEVSGEYENGQYTGAHTAPDDQPLGGYPVVFLVAAVVAGSACTILVYVFVAKRYGTPVRDAVYNVRNNTTVDLSVRQDVFVNKSVSVRHIPKNPPSRSSGSSGFRTSSSGRSFSSSRRKF</sequence>